<name>A0A1F5Q930_9BACT</name>
<protein>
    <recommendedName>
        <fullName evidence="1">YprB ribonuclease H-like domain-containing protein</fullName>
    </recommendedName>
</protein>
<dbReference type="InterPro" id="IPR036397">
    <property type="entry name" value="RNaseH_sf"/>
</dbReference>
<organism evidence="2 3">
    <name type="scientific">Candidatus Doudnabacteria bacterium RIFCSPLOWO2_02_FULL_48_13</name>
    <dbReference type="NCBI Taxonomy" id="1817845"/>
    <lineage>
        <taxon>Bacteria</taxon>
        <taxon>Candidatus Doudnaibacteriota</taxon>
    </lineage>
</organism>
<proteinExistence type="predicted"/>
<reference evidence="2 3" key="1">
    <citation type="journal article" date="2016" name="Nat. Commun.">
        <title>Thousands of microbial genomes shed light on interconnected biogeochemical processes in an aquifer system.</title>
        <authorList>
            <person name="Anantharaman K."/>
            <person name="Brown C.T."/>
            <person name="Hug L.A."/>
            <person name="Sharon I."/>
            <person name="Castelle C.J."/>
            <person name="Probst A.J."/>
            <person name="Thomas B.C."/>
            <person name="Singh A."/>
            <person name="Wilkins M.J."/>
            <person name="Karaoz U."/>
            <person name="Brodie E.L."/>
            <person name="Williams K.H."/>
            <person name="Hubbard S.S."/>
            <person name="Banfield J.F."/>
        </authorList>
    </citation>
    <scope>NUCLEOTIDE SEQUENCE [LARGE SCALE GENOMIC DNA]</scope>
</reference>
<dbReference type="Pfam" id="PF13482">
    <property type="entry name" value="RNase_H_2"/>
    <property type="match status" value="1"/>
</dbReference>
<evidence type="ECO:0000313" key="3">
    <source>
        <dbReference type="Proteomes" id="UP000177235"/>
    </source>
</evidence>
<dbReference type="Gene3D" id="3.30.420.10">
    <property type="entry name" value="Ribonuclease H-like superfamily/Ribonuclease H"/>
    <property type="match status" value="1"/>
</dbReference>
<feature type="domain" description="YprB ribonuclease H-like" evidence="1">
    <location>
        <begin position="29"/>
        <end position="153"/>
    </location>
</feature>
<evidence type="ECO:0000259" key="1">
    <source>
        <dbReference type="Pfam" id="PF13482"/>
    </source>
</evidence>
<gene>
    <name evidence="2" type="ORF">A3J05_01085</name>
</gene>
<accession>A0A1F5Q930</accession>
<sequence length="192" mass="21907">MANKIVLDLETQKEFAEVGGRSAHSKLRVSVCGIYDYESDHYQCFDEKNLTKLGEMLQSADLVIGYNIKQFDFQVLQPYLNFSLDTVPTLDLLEEVEKILGHRIRLEAIAQATLGVGKTGTGLRAIELWKQGRLDELKSYCLSDVKLTREIYEFAKKNGKLLFQDFFEVREIPLTILEPAPRLNTIVQSSLF</sequence>
<evidence type="ECO:0000313" key="2">
    <source>
        <dbReference type="EMBL" id="OGE98422.1"/>
    </source>
</evidence>
<dbReference type="SUPFAM" id="SSF53098">
    <property type="entry name" value="Ribonuclease H-like"/>
    <property type="match status" value="1"/>
</dbReference>
<dbReference type="GO" id="GO:0003676">
    <property type="term" value="F:nucleic acid binding"/>
    <property type="evidence" value="ECO:0007669"/>
    <property type="project" value="InterPro"/>
</dbReference>
<dbReference type="AlphaFoldDB" id="A0A1F5Q930"/>
<dbReference type="InterPro" id="IPR012337">
    <property type="entry name" value="RNaseH-like_sf"/>
</dbReference>
<dbReference type="EMBL" id="MFFF01000033">
    <property type="protein sequence ID" value="OGE98422.1"/>
    <property type="molecule type" value="Genomic_DNA"/>
</dbReference>
<dbReference type="InterPro" id="IPR038720">
    <property type="entry name" value="YprB_RNase_H-like_dom"/>
</dbReference>
<comment type="caution">
    <text evidence="2">The sequence shown here is derived from an EMBL/GenBank/DDBJ whole genome shotgun (WGS) entry which is preliminary data.</text>
</comment>
<dbReference type="Proteomes" id="UP000177235">
    <property type="component" value="Unassembled WGS sequence"/>
</dbReference>